<name>A0A1H7KZX9_OLID1</name>
<feature type="transmembrane region" description="Helical" evidence="1">
    <location>
        <begin position="229"/>
        <end position="248"/>
    </location>
</feature>
<sequence length="249" mass="26957">MMIKETPMAGEEHASQDFWFPGRWIGGISLIIAPLALLAGILIRIQFHFFFPQQLEAFEQHPTLVSTSYNFFVAGNILLWPAIITLARYIGIKKRQWALWGGSFVIFGLFARSFHAGVDHFAFQLVGLQGLDMATKTVADSYGVFHIISTLNGTIIFGWIILAIGSYLSGTLGLIRSIALACMSALMIGVLKGSSIVSIIATLGLCVALVPLGIHVLKDGPGLSYKTIGSWLLLIAAVIVCLFLFGQAG</sequence>
<keyword evidence="3" id="KW-1185">Reference proteome</keyword>
<evidence type="ECO:0000313" key="3">
    <source>
        <dbReference type="Proteomes" id="UP000199421"/>
    </source>
</evidence>
<dbReference type="STRING" id="407022.SAMN05661044_01517"/>
<protein>
    <submittedName>
        <fullName evidence="2">Uncharacterized protein</fullName>
    </submittedName>
</protein>
<keyword evidence="1" id="KW-0472">Membrane</keyword>
<dbReference type="EMBL" id="FOAF01000001">
    <property type="protein sequence ID" value="SEK92341.1"/>
    <property type="molecule type" value="Genomic_DNA"/>
</dbReference>
<organism evidence="2 3">
    <name type="scientific">Olivibacter domesticus</name>
    <name type="common">Pseudosphingobacterium domesticum</name>
    <dbReference type="NCBI Taxonomy" id="407022"/>
    <lineage>
        <taxon>Bacteria</taxon>
        <taxon>Pseudomonadati</taxon>
        <taxon>Bacteroidota</taxon>
        <taxon>Sphingobacteriia</taxon>
        <taxon>Sphingobacteriales</taxon>
        <taxon>Sphingobacteriaceae</taxon>
        <taxon>Olivibacter</taxon>
    </lineage>
</organism>
<feature type="transmembrane region" description="Helical" evidence="1">
    <location>
        <begin position="71"/>
        <end position="90"/>
    </location>
</feature>
<evidence type="ECO:0000256" key="1">
    <source>
        <dbReference type="SAM" id="Phobius"/>
    </source>
</evidence>
<evidence type="ECO:0000313" key="2">
    <source>
        <dbReference type="EMBL" id="SEK92341.1"/>
    </source>
</evidence>
<keyword evidence="1" id="KW-1133">Transmembrane helix</keyword>
<dbReference type="OrthoDB" id="3294110at2"/>
<dbReference type="RefSeq" id="WP_093321310.1">
    <property type="nucleotide sequence ID" value="NZ_FOAF01000001.1"/>
</dbReference>
<dbReference type="AlphaFoldDB" id="A0A1H7KZX9"/>
<gene>
    <name evidence="2" type="ORF">SAMN05661044_01517</name>
</gene>
<keyword evidence="1" id="KW-0812">Transmembrane</keyword>
<feature type="transmembrane region" description="Helical" evidence="1">
    <location>
        <begin position="196"/>
        <end position="217"/>
    </location>
</feature>
<feature type="transmembrane region" description="Helical" evidence="1">
    <location>
        <begin position="143"/>
        <end position="164"/>
    </location>
</feature>
<reference evidence="3" key="1">
    <citation type="submission" date="2016-10" db="EMBL/GenBank/DDBJ databases">
        <authorList>
            <person name="Varghese N."/>
            <person name="Submissions S."/>
        </authorList>
    </citation>
    <scope>NUCLEOTIDE SEQUENCE [LARGE SCALE GENOMIC DNA]</scope>
    <source>
        <strain evidence="3">DSM 18733</strain>
    </source>
</reference>
<accession>A0A1H7KZX9</accession>
<proteinExistence type="predicted"/>
<dbReference type="Proteomes" id="UP000199421">
    <property type="component" value="Unassembled WGS sequence"/>
</dbReference>
<feature type="transmembrane region" description="Helical" evidence="1">
    <location>
        <begin position="97"/>
        <end position="123"/>
    </location>
</feature>
<feature type="transmembrane region" description="Helical" evidence="1">
    <location>
        <begin position="24"/>
        <end position="51"/>
    </location>
</feature>